<gene>
    <name evidence="2" type="ORF">P154DRAFT_194908</name>
</gene>
<dbReference type="PANTHER" id="PTHR39606:SF1">
    <property type="entry name" value="CELL SURFACE PROTEIN"/>
    <property type="match status" value="1"/>
</dbReference>
<proteinExistence type="predicted"/>
<reference evidence="2" key="1">
    <citation type="journal article" date="2020" name="Stud. Mycol.">
        <title>101 Dothideomycetes genomes: a test case for predicting lifestyles and emergence of pathogens.</title>
        <authorList>
            <person name="Haridas S."/>
            <person name="Albert R."/>
            <person name="Binder M."/>
            <person name="Bloem J."/>
            <person name="Labutti K."/>
            <person name="Salamov A."/>
            <person name="Andreopoulos B."/>
            <person name="Baker S."/>
            <person name="Barry K."/>
            <person name="Bills G."/>
            <person name="Bluhm B."/>
            <person name="Cannon C."/>
            <person name="Castanera R."/>
            <person name="Culley D."/>
            <person name="Daum C."/>
            <person name="Ezra D."/>
            <person name="Gonzalez J."/>
            <person name="Henrissat B."/>
            <person name="Kuo A."/>
            <person name="Liang C."/>
            <person name="Lipzen A."/>
            <person name="Lutzoni F."/>
            <person name="Magnuson J."/>
            <person name="Mondo S."/>
            <person name="Nolan M."/>
            <person name="Ohm R."/>
            <person name="Pangilinan J."/>
            <person name="Park H.-J."/>
            <person name="Ramirez L."/>
            <person name="Alfaro M."/>
            <person name="Sun H."/>
            <person name="Tritt A."/>
            <person name="Yoshinaga Y."/>
            <person name="Zwiers L.-H."/>
            <person name="Turgeon B."/>
            <person name="Goodwin S."/>
            <person name="Spatafora J."/>
            <person name="Crous P."/>
            <person name="Grigoriev I."/>
        </authorList>
    </citation>
    <scope>NUCLEOTIDE SEQUENCE</scope>
    <source>
        <strain evidence="2">CBS 123094</strain>
    </source>
</reference>
<feature type="compositionally biased region" description="Low complexity" evidence="1">
    <location>
        <begin position="17"/>
        <end position="39"/>
    </location>
</feature>
<feature type="compositionally biased region" description="Low complexity" evidence="1">
    <location>
        <begin position="203"/>
        <end position="222"/>
    </location>
</feature>
<feature type="compositionally biased region" description="Low complexity" evidence="1">
    <location>
        <begin position="160"/>
        <end position="174"/>
    </location>
</feature>
<feature type="compositionally biased region" description="Basic and acidic residues" evidence="1">
    <location>
        <begin position="282"/>
        <end position="291"/>
    </location>
</feature>
<organism evidence="2 3">
    <name type="scientific">Amniculicola lignicola CBS 123094</name>
    <dbReference type="NCBI Taxonomy" id="1392246"/>
    <lineage>
        <taxon>Eukaryota</taxon>
        <taxon>Fungi</taxon>
        <taxon>Dikarya</taxon>
        <taxon>Ascomycota</taxon>
        <taxon>Pezizomycotina</taxon>
        <taxon>Dothideomycetes</taxon>
        <taxon>Pleosporomycetidae</taxon>
        <taxon>Pleosporales</taxon>
        <taxon>Amniculicolaceae</taxon>
        <taxon>Amniculicola</taxon>
    </lineage>
</organism>
<feature type="compositionally biased region" description="Basic and acidic residues" evidence="1">
    <location>
        <begin position="1"/>
        <end position="16"/>
    </location>
</feature>
<feature type="region of interest" description="Disordered" evidence="1">
    <location>
        <begin position="1"/>
        <end position="291"/>
    </location>
</feature>
<evidence type="ECO:0000313" key="3">
    <source>
        <dbReference type="Proteomes" id="UP000799779"/>
    </source>
</evidence>
<name>A0A6A5WH61_9PLEO</name>
<feature type="compositionally biased region" description="Polar residues" evidence="1">
    <location>
        <begin position="179"/>
        <end position="192"/>
    </location>
</feature>
<feature type="compositionally biased region" description="Polar residues" evidence="1">
    <location>
        <begin position="42"/>
        <end position="69"/>
    </location>
</feature>
<dbReference type="AlphaFoldDB" id="A0A6A5WH61"/>
<dbReference type="Proteomes" id="UP000799779">
    <property type="component" value="Unassembled WGS sequence"/>
</dbReference>
<feature type="compositionally biased region" description="Basic and acidic residues" evidence="1">
    <location>
        <begin position="346"/>
        <end position="356"/>
    </location>
</feature>
<evidence type="ECO:0000313" key="2">
    <source>
        <dbReference type="EMBL" id="KAF2000787.1"/>
    </source>
</evidence>
<feature type="compositionally biased region" description="Low complexity" evidence="1">
    <location>
        <begin position="303"/>
        <end position="326"/>
    </location>
</feature>
<accession>A0A6A5WH61</accession>
<evidence type="ECO:0000256" key="1">
    <source>
        <dbReference type="SAM" id="MobiDB-lite"/>
    </source>
</evidence>
<sequence length="367" mass="37564">MEKIKAKVENMLHKDNTSTTDNTTTGTTSTSTYGNQTATGAPHTSHTANRVDPTVSSGQHTGVTGTHGSDPTGPHDSRLANSADPRVHDHNGSHGNTTTGYGNTHSSTTGNTFGAGTHSQNTHGSDPTGPHDSKLANTLDPRVDSDHAGSYGNTGSARDTTGSGNTHSNTTGNTFGAGTHSNNTYGTDSTGLHGSHHAGQGLGNTNTTSGLGSNTHTTNTHGGYSGSDPRGPHDSHLANVADPRVESDRVGQGYNNTTTGNTFGAGSNTHSTTQSGYSDPSGPHDSRLANKADPRVQDRVGEYGNTTGNTYGAGNTTGNTYGAGNNLPGPADKTAGPHKSNLMNKMDPRVDADLDGSKTMGGDRTYD</sequence>
<feature type="region of interest" description="Disordered" evidence="1">
    <location>
        <begin position="303"/>
        <end position="367"/>
    </location>
</feature>
<dbReference type="EMBL" id="ML977587">
    <property type="protein sequence ID" value="KAF2000787.1"/>
    <property type="molecule type" value="Genomic_DNA"/>
</dbReference>
<evidence type="ECO:0008006" key="4">
    <source>
        <dbReference type="Google" id="ProtNLM"/>
    </source>
</evidence>
<dbReference type="OrthoDB" id="2590867at2759"/>
<protein>
    <recommendedName>
        <fullName evidence="4">Cell surface protein</fullName>
    </recommendedName>
</protein>
<keyword evidence="3" id="KW-1185">Reference proteome</keyword>
<feature type="compositionally biased region" description="Low complexity" evidence="1">
    <location>
        <begin position="93"/>
        <end position="112"/>
    </location>
</feature>
<feature type="compositionally biased region" description="Low complexity" evidence="1">
    <location>
        <begin position="251"/>
        <end position="269"/>
    </location>
</feature>
<dbReference type="PANTHER" id="PTHR39606">
    <property type="entry name" value="SURFACE PROTEIN, PUTATIVE-RELATED"/>
    <property type="match status" value="1"/>
</dbReference>